<sequence>MRSAEIFYDTILAGKLVETNDMHLKNFSMIESAPGWILSPAYDLLNVAIADPEDKEELALTLCGKKKKLTKEHFVNFGEDLGLSYKQIDRVFNRFQKNKSKMIKMIQNSFLSQKMELAYIKVLEERFIRLHS</sequence>
<dbReference type="InterPro" id="IPR012893">
    <property type="entry name" value="HipA-like_C"/>
</dbReference>
<protein>
    <submittedName>
        <fullName evidence="5">HipA domain-containing protein</fullName>
    </submittedName>
</protein>
<dbReference type="PANTHER" id="PTHR37419">
    <property type="entry name" value="SERINE/THREONINE-PROTEIN KINASE TOXIN HIPA"/>
    <property type="match status" value="1"/>
</dbReference>
<feature type="domain" description="HipA-like C-terminal" evidence="4">
    <location>
        <begin position="4"/>
        <end position="97"/>
    </location>
</feature>
<evidence type="ECO:0000256" key="1">
    <source>
        <dbReference type="ARBA" id="ARBA00010164"/>
    </source>
</evidence>
<keyword evidence="3" id="KW-0418">Kinase</keyword>
<comment type="caution">
    <text evidence="5">The sequence shown here is derived from an EMBL/GenBank/DDBJ whole genome shotgun (WGS) entry which is preliminary data.</text>
</comment>
<keyword evidence="6" id="KW-1185">Reference proteome</keyword>
<proteinExistence type="inferred from homology"/>
<dbReference type="InterPro" id="IPR052028">
    <property type="entry name" value="HipA_Ser/Thr_kinase"/>
</dbReference>
<comment type="similarity">
    <text evidence="1">Belongs to the HipA Ser/Thr kinase family.</text>
</comment>
<dbReference type="Proteomes" id="UP000298517">
    <property type="component" value="Unassembled WGS sequence"/>
</dbReference>
<keyword evidence="2" id="KW-0808">Transferase</keyword>
<evidence type="ECO:0000259" key="4">
    <source>
        <dbReference type="Pfam" id="PF07804"/>
    </source>
</evidence>
<dbReference type="OrthoDB" id="9805913at2"/>
<name>A0A4Y8AZF6_9FLAO</name>
<dbReference type="AlphaFoldDB" id="A0A4Y8AZF6"/>
<dbReference type="Pfam" id="PF07804">
    <property type="entry name" value="HipA_C"/>
    <property type="match status" value="1"/>
</dbReference>
<gene>
    <name evidence="5" type="ORF">E2488_04685</name>
</gene>
<reference evidence="5 6" key="1">
    <citation type="journal article" date="2011" name="J. Microbiol.">
        <title>Gramella jeungdoensis sp. nov., isolated from a solar saltern in Korea.</title>
        <authorList>
            <person name="Joung Y."/>
            <person name="Kim H."/>
            <person name="Jang T."/>
            <person name="Ahn T.S."/>
            <person name="Joh K."/>
        </authorList>
    </citation>
    <scope>NUCLEOTIDE SEQUENCE [LARGE SCALE GENOMIC DNA]</scope>
    <source>
        <strain evidence="5 6">KCTC 23123</strain>
    </source>
</reference>
<dbReference type="RefSeq" id="WP_134247155.1">
    <property type="nucleotide sequence ID" value="NZ_SNQI01000001.1"/>
</dbReference>
<organism evidence="5 6">
    <name type="scientific">Gramella jeungdoensis</name>
    <dbReference type="NCBI Taxonomy" id="708091"/>
    <lineage>
        <taxon>Bacteria</taxon>
        <taxon>Pseudomonadati</taxon>
        <taxon>Bacteroidota</taxon>
        <taxon>Flavobacteriia</taxon>
        <taxon>Flavobacteriales</taxon>
        <taxon>Flavobacteriaceae</taxon>
        <taxon>Christiangramia</taxon>
    </lineage>
</organism>
<evidence type="ECO:0000256" key="2">
    <source>
        <dbReference type="ARBA" id="ARBA00022679"/>
    </source>
</evidence>
<accession>A0A4Y8AZF6</accession>
<dbReference type="GO" id="GO:0005829">
    <property type="term" value="C:cytosol"/>
    <property type="evidence" value="ECO:0007669"/>
    <property type="project" value="TreeGrafter"/>
</dbReference>
<evidence type="ECO:0000313" key="5">
    <source>
        <dbReference type="EMBL" id="TEW77148.1"/>
    </source>
</evidence>
<evidence type="ECO:0000256" key="3">
    <source>
        <dbReference type="ARBA" id="ARBA00022777"/>
    </source>
</evidence>
<dbReference type="GO" id="GO:0004674">
    <property type="term" value="F:protein serine/threonine kinase activity"/>
    <property type="evidence" value="ECO:0007669"/>
    <property type="project" value="TreeGrafter"/>
</dbReference>
<dbReference type="EMBL" id="SNQI01000001">
    <property type="protein sequence ID" value="TEW77148.1"/>
    <property type="molecule type" value="Genomic_DNA"/>
</dbReference>
<evidence type="ECO:0000313" key="6">
    <source>
        <dbReference type="Proteomes" id="UP000298517"/>
    </source>
</evidence>